<evidence type="ECO:0000313" key="22">
    <source>
        <dbReference type="Proteomes" id="UP000253769"/>
    </source>
</evidence>
<keyword evidence="8" id="KW-0592">Phosphate transport</keyword>
<dbReference type="GO" id="GO:0005524">
    <property type="term" value="F:ATP binding"/>
    <property type="evidence" value="ECO:0007669"/>
    <property type="project" value="UniProtKB-KW"/>
</dbReference>
<dbReference type="EC" id="2.7.13.3" evidence="3"/>
<dbReference type="NCBIfam" id="NF008235">
    <property type="entry name" value="PRK11006.1"/>
    <property type="match status" value="1"/>
</dbReference>
<dbReference type="SUPFAM" id="SSF47384">
    <property type="entry name" value="Homodimeric domain of signal transducing histidine kinase"/>
    <property type="match status" value="1"/>
</dbReference>
<dbReference type="InterPro" id="IPR003594">
    <property type="entry name" value="HATPase_dom"/>
</dbReference>
<evidence type="ECO:0000259" key="19">
    <source>
        <dbReference type="PROSITE" id="PS50109"/>
    </source>
</evidence>
<dbReference type="CDD" id="cd00082">
    <property type="entry name" value="HisKA"/>
    <property type="match status" value="1"/>
</dbReference>
<dbReference type="Gene3D" id="3.30.565.10">
    <property type="entry name" value="Histidine kinase-like ATPase, C-terminal domain"/>
    <property type="match status" value="1"/>
</dbReference>
<dbReference type="InterPro" id="IPR035965">
    <property type="entry name" value="PAS-like_dom_sf"/>
</dbReference>
<dbReference type="RefSeq" id="WP_114696944.1">
    <property type="nucleotide sequence ID" value="NZ_QQOH01000005.1"/>
</dbReference>
<comment type="subcellular location">
    <subcellularLocation>
        <location evidence="2">Cell membrane</location>
    </subcellularLocation>
</comment>
<keyword evidence="15" id="KW-0902">Two-component regulatory system</keyword>
<dbReference type="PROSITE" id="PS50109">
    <property type="entry name" value="HIS_KIN"/>
    <property type="match status" value="1"/>
</dbReference>
<evidence type="ECO:0000256" key="16">
    <source>
        <dbReference type="ARBA" id="ARBA00023136"/>
    </source>
</evidence>
<keyword evidence="12 21" id="KW-0418">Kinase</keyword>
<accession>A0A369W8Q6</accession>
<dbReference type="PANTHER" id="PTHR45453:SF1">
    <property type="entry name" value="PHOSPHATE REGULON SENSOR PROTEIN PHOR"/>
    <property type="match status" value="1"/>
</dbReference>
<dbReference type="Pfam" id="PF02518">
    <property type="entry name" value="HATPase_c"/>
    <property type="match status" value="1"/>
</dbReference>
<evidence type="ECO:0000256" key="1">
    <source>
        <dbReference type="ARBA" id="ARBA00000085"/>
    </source>
</evidence>
<protein>
    <recommendedName>
        <fullName evidence="4">Phosphate regulon sensor protein PhoR</fullName>
        <ecNumber evidence="3">2.7.13.3</ecNumber>
    </recommendedName>
</protein>
<dbReference type="SMART" id="SM00387">
    <property type="entry name" value="HATPase_c"/>
    <property type="match status" value="1"/>
</dbReference>
<dbReference type="InterPro" id="IPR005467">
    <property type="entry name" value="His_kinase_dom"/>
</dbReference>
<dbReference type="NCBIfam" id="TIGR02966">
    <property type="entry name" value="phoR_proteo"/>
    <property type="match status" value="1"/>
</dbReference>
<dbReference type="InterPro" id="IPR036890">
    <property type="entry name" value="HATPase_C_sf"/>
</dbReference>
<evidence type="ECO:0000256" key="4">
    <source>
        <dbReference type="ARBA" id="ARBA00019665"/>
    </source>
</evidence>
<evidence type="ECO:0000256" key="10">
    <source>
        <dbReference type="ARBA" id="ARBA00022692"/>
    </source>
</evidence>
<dbReference type="Pfam" id="PF00512">
    <property type="entry name" value="HisKA"/>
    <property type="match status" value="1"/>
</dbReference>
<dbReference type="GO" id="GO:0005886">
    <property type="term" value="C:plasma membrane"/>
    <property type="evidence" value="ECO:0007669"/>
    <property type="project" value="UniProtKB-SubCell"/>
</dbReference>
<reference evidence="21 22" key="1">
    <citation type="submission" date="2018-07" db="EMBL/GenBank/DDBJ databases">
        <title>Motiliproteus coralliicola sp. nov., a bacterium isolated from Coral.</title>
        <authorList>
            <person name="Wang G."/>
        </authorList>
    </citation>
    <scope>NUCLEOTIDE SEQUENCE [LARGE SCALE GENOMIC DNA]</scope>
    <source>
        <strain evidence="21 22">C34</strain>
    </source>
</reference>
<dbReference type="GO" id="GO:0004721">
    <property type="term" value="F:phosphoprotein phosphatase activity"/>
    <property type="evidence" value="ECO:0007669"/>
    <property type="project" value="InterPro"/>
</dbReference>
<keyword evidence="22" id="KW-1185">Reference proteome</keyword>
<evidence type="ECO:0000256" key="15">
    <source>
        <dbReference type="ARBA" id="ARBA00023012"/>
    </source>
</evidence>
<dbReference type="InterPro" id="IPR003661">
    <property type="entry name" value="HisK_dim/P_dom"/>
</dbReference>
<dbReference type="Pfam" id="PF00989">
    <property type="entry name" value="PAS"/>
    <property type="match status" value="1"/>
</dbReference>
<evidence type="ECO:0000256" key="7">
    <source>
        <dbReference type="ARBA" id="ARBA00022553"/>
    </source>
</evidence>
<evidence type="ECO:0000256" key="5">
    <source>
        <dbReference type="ARBA" id="ARBA00022448"/>
    </source>
</evidence>
<evidence type="ECO:0000256" key="13">
    <source>
        <dbReference type="ARBA" id="ARBA00022840"/>
    </source>
</evidence>
<dbReference type="GO" id="GO:0016036">
    <property type="term" value="P:cellular response to phosphate starvation"/>
    <property type="evidence" value="ECO:0007669"/>
    <property type="project" value="TreeGrafter"/>
</dbReference>
<gene>
    <name evidence="21" type="primary">phoR</name>
    <name evidence="21" type="ORF">DV711_17075</name>
</gene>
<keyword evidence="10 18" id="KW-0812">Transmembrane</keyword>
<evidence type="ECO:0000256" key="12">
    <source>
        <dbReference type="ARBA" id="ARBA00022777"/>
    </source>
</evidence>
<keyword evidence="9" id="KW-0808">Transferase</keyword>
<comment type="catalytic activity">
    <reaction evidence="1">
        <text>ATP + protein L-histidine = ADP + protein N-phospho-L-histidine.</text>
        <dbReference type="EC" id="2.7.13.3"/>
    </reaction>
</comment>
<keyword evidence="16 18" id="KW-0472">Membrane</keyword>
<comment type="function">
    <text evidence="17">Member of the two-component regulatory system PhoR/PhoB involved in the phosphate regulon genes expression. PhoR may function as a membrane-associated protein kinase that phosphorylates PhoB in response to environmental signals.</text>
</comment>
<dbReference type="CDD" id="cd00130">
    <property type="entry name" value="PAS"/>
    <property type="match status" value="1"/>
</dbReference>
<dbReference type="InterPro" id="IPR004358">
    <property type="entry name" value="Sig_transdc_His_kin-like_C"/>
</dbReference>
<dbReference type="Gene3D" id="1.10.287.130">
    <property type="match status" value="1"/>
</dbReference>
<keyword evidence="7" id="KW-0597">Phosphoprotein</keyword>
<dbReference type="GO" id="GO:0006355">
    <property type="term" value="P:regulation of DNA-templated transcription"/>
    <property type="evidence" value="ECO:0007669"/>
    <property type="project" value="InterPro"/>
</dbReference>
<dbReference type="InterPro" id="IPR000014">
    <property type="entry name" value="PAS"/>
</dbReference>
<dbReference type="InterPro" id="IPR050351">
    <property type="entry name" value="BphY/WalK/GraS-like"/>
</dbReference>
<dbReference type="PANTHER" id="PTHR45453">
    <property type="entry name" value="PHOSPHATE REGULON SENSOR PROTEIN PHOR"/>
    <property type="match status" value="1"/>
</dbReference>
<organism evidence="21 22">
    <name type="scientific">Motiliproteus coralliicola</name>
    <dbReference type="NCBI Taxonomy" id="2283196"/>
    <lineage>
        <taxon>Bacteria</taxon>
        <taxon>Pseudomonadati</taxon>
        <taxon>Pseudomonadota</taxon>
        <taxon>Gammaproteobacteria</taxon>
        <taxon>Oceanospirillales</taxon>
        <taxon>Oceanospirillaceae</taxon>
        <taxon>Motiliproteus</taxon>
    </lineage>
</organism>
<evidence type="ECO:0000256" key="11">
    <source>
        <dbReference type="ARBA" id="ARBA00022741"/>
    </source>
</evidence>
<evidence type="ECO:0000256" key="8">
    <source>
        <dbReference type="ARBA" id="ARBA00022592"/>
    </source>
</evidence>
<evidence type="ECO:0000256" key="2">
    <source>
        <dbReference type="ARBA" id="ARBA00004236"/>
    </source>
</evidence>
<dbReference type="Gene3D" id="3.30.450.20">
    <property type="entry name" value="PAS domain"/>
    <property type="match status" value="1"/>
</dbReference>
<evidence type="ECO:0000256" key="9">
    <source>
        <dbReference type="ARBA" id="ARBA00022679"/>
    </source>
</evidence>
<evidence type="ECO:0000313" key="21">
    <source>
        <dbReference type="EMBL" id="RDE18368.1"/>
    </source>
</evidence>
<dbReference type="InterPro" id="IPR036097">
    <property type="entry name" value="HisK_dim/P_sf"/>
</dbReference>
<feature type="domain" description="PAS" evidence="20">
    <location>
        <begin position="87"/>
        <end position="145"/>
    </location>
</feature>
<keyword evidence="5" id="KW-0813">Transport</keyword>
<evidence type="ECO:0000256" key="14">
    <source>
        <dbReference type="ARBA" id="ARBA00022989"/>
    </source>
</evidence>
<evidence type="ECO:0000256" key="3">
    <source>
        <dbReference type="ARBA" id="ARBA00012438"/>
    </source>
</evidence>
<feature type="domain" description="Histidine kinase" evidence="19">
    <location>
        <begin position="210"/>
        <end position="427"/>
    </location>
</feature>
<dbReference type="FunFam" id="1.10.287.130:FF:000001">
    <property type="entry name" value="Two-component sensor histidine kinase"/>
    <property type="match status" value="1"/>
</dbReference>
<dbReference type="Pfam" id="PF11808">
    <property type="entry name" value="PhoR"/>
    <property type="match status" value="1"/>
</dbReference>
<sequence length="449" mass="51615">MTNPAQSQFKRLFLILLLALLIGLMIGSVAWALVVVLAGLLVWQYLQLYRLMQWLRHSSSREVPESHGSWGELFDELYRLLNRHRKAEGKLRGVIERVQESTSALRDAVIMVDGNGDLEWWNRSAKRLLGFRRPDDLGQAITNLIRDPIFVRYLYQRDFSEPLELPSPVDKRIQLQFMVTEFGRSELLMLVRDVTRISQLERMRQDFVGNASHELRTPLTVIRGYLETLQDQFDGQHPGLLRALRQMEGQAKRMDNLVTDMLTLSRLETTDGMLDELPIDIGRMLREVCNDARRLAPEKQQRIELELDEGYVLMGHEKELHSAFSNLATNAVKYTPEQGEVKIRWWVDKDGGHYEVCDSGIGIETHHLKRLTERFYRVDDGRSTAEGGTGLGLAIVKHVMIRHHAQLEVQSTPGKGTCFRCHFPADLIRQNQLDELEADDDGADLESLH</sequence>
<dbReference type="GO" id="GO:0000155">
    <property type="term" value="F:phosphorelay sensor kinase activity"/>
    <property type="evidence" value="ECO:0007669"/>
    <property type="project" value="InterPro"/>
</dbReference>
<comment type="caution">
    <text evidence="21">The sequence shown here is derived from an EMBL/GenBank/DDBJ whole genome shotgun (WGS) entry which is preliminary data.</text>
</comment>
<dbReference type="PRINTS" id="PR00344">
    <property type="entry name" value="BCTRLSENSOR"/>
</dbReference>
<dbReference type="FunFam" id="3.30.565.10:FF:000032">
    <property type="entry name" value="Phosphate regulon sensor histidine kinase PhoR"/>
    <property type="match status" value="1"/>
</dbReference>
<dbReference type="InterPro" id="IPR013767">
    <property type="entry name" value="PAS_fold"/>
</dbReference>
<dbReference type="OrthoDB" id="9813151at2"/>
<dbReference type="GO" id="GO:0006817">
    <property type="term" value="P:phosphate ion transport"/>
    <property type="evidence" value="ECO:0007669"/>
    <property type="project" value="UniProtKB-KW"/>
</dbReference>
<keyword evidence="14 18" id="KW-1133">Transmembrane helix</keyword>
<dbReference type="AlphaFoldDB" id="A0A369W8Q6"/>
<keyword evidence="13" id="KW-0067">ATP-binding</keyword>
<evidence type="ECO:0000256" key="18">
    <source>
        <dbReference type="SAM" id="Phobius"/>
    </source>
</evidence>
<dbReference type="PROSITE" id="PS50112">
    <property type="entry name" value="PAS"/>
    <property type="match status" value="1"/>
</dbReference>
<feature type="transmembrane region" description="Helical" evidence="18">
    <location>
        <begin position="12"/>
        <end position="43"/>
    </location>
</feature>
<evidence type="ECO:0000259" key="20">
    <source>
        <dbReference type="PROSITE" id="PS50112"/>
    </source>
</evidence>
<dbReference type="SUPFAM" id="SSF55874">
    <property type="entry name" value="ATPase domain of HSP90 chaperone/DNA topoisomerase II/histidine kinase"/>
    <property type="match status" value="1"/>
</dbReference>
<proteinExistence type="predicted"/>
<dbReference type="InterPro" id="IPR021766">
    <property type="entry name" value="PhoR_N"/>
</dbReference>
<keyword evidence="11" id="KW-0547">Nucleotide-binding</keyword>
<keyword evidence="6" id="KW-1003">Cell membrane</keyword>
<dbReference type="SMART" id="SM00091">
    <property type="entry name" value="PAS"/>
    <property type="match status" value="1"/>
</dbReference>
<dbReference type="EMBL" id="QQOH01000005">
    <property type="protein sequence ID" value="RDE18368.1"/>
    <property type="molecule type" value="Genomic_DNA"/>
</dbReference>
<dbReference type="SUPFAM" id="SSF55785">
    <property type="entry name" value="PYP-like sensor domain (PAS domain)"/>
    <property type="match status" value="1"/>
</dbReference>
<evidence type="ECO:0000256" key="6">
    <source>
        <dbReference type="ARBA" id="ARBA00022475"/>
    </source>
</evidence>
<evidence type="ECO:0000256" key="17">
    <source>
        <dbReference type="ARBA" id="ARBA00025207"/>
    </source>
</evidence>
<name>A0A369W8Q6_9GAMM</name>
<dbReference type="SMART" id="SM00388">
    <property type="entry name" value="HisKA"/>
    <property type="match status" value="1"/>
</dbReference>
<dbReference type="InterPro" id="IPR014310">
    <property type="entry name" value="Sig_transdc_His_kinase_PhoR"/>
</dbReference>
<dbReference type="Proteomes" id="UP000253769">
    <property type="component" value="Unassembled WGS sequence"/>
</dbReference>